<dbReference type="InterPro" id="IPR000835">
    <property type="entry name" value="HTH_MarR-typ"/>
</dbReference>
<reference evidence="4 5" key="1">
    <citation type="submission" date="2017-07" db="EMBL/GenBank/DDBJ databases">
        <title>Draft whole genome sequences of clinical Proprionibacteriaceae strains.</title>
        <authorList>
            <person name="Bernier A.-M."/>
            <person name="Bernard K."/>
            <person name="Domingo M.-C."/>
        </authorList>
    </citation>
    <scope>NUCLEOTIDE SEQUENCE [LARGE SCALE GENOMIC DNA]</scope>
    <source>
        <strain evidence="3 4">NML 150081</strain>
        <strain evidence="2 5">NML 160184</strain>
    </source>
</reference>
<comment type="caution">
    <text evidence="2">The sequence shown here is derived from an EMBL/GenBank/DDBJ whole genome shotgun (WGS) entry which is preliminary data.</text>
</comment>
<dbReference type="InterPro" id="IPR036388">
    <property type="entry name" value="WH-like_DNA-bd_sf"/>
</dbReference>
<dbReference type="PROSITE" id="PS50995">
    <property type="entry name" value="HTH_MARR_2"/>
    <property type="match status" value="1"/>
</dbReference>
<evidence type="ECO:0000313" key="3">
    <source>
        <dbReference type="EMBL" id="OYN89382.1"/>
    </source>
</evidence>
<dbReference type="PANTHER" id="PTHR33164:SF99">
    <property type="entry name" value="MARR FAMILY REGULATORY PROTEIN"/>
    <property type="match status" value="1"/>
</dbReference>
<sequence length="165" mass="18865">MTSPLSTRNSATPWLSDDEQHLWRDWLNLNARLNASINRSLQRRHDLSLSDFSVLVVLSEAPESRVRIAALADELQWERSRLSHHLTRMEKRNLVAREECLTDGRGAFVTLKPEGLSSIQSAAPDHVRLVRSIFFDGQRPEDLRAVGDVLHRMLANFEEVADEVE</sequence>
<dbReference type="GO" id="GO:0006950">
    <property type="term" value="P:response to stress"/>
    <property type="evidence" value="ECO:0007669"/>
    <property type="project" value="TreeGrafter"/>
</dbReference>
<evidence type="ECO:0000313" key="4">
    <source>
        <dbReference type="Proteomes" id="UP000216300"/>
    </source>
</evidence>
<dbReference type="Gene3D" id="1.10.10.10">
    <property type="entry name" value="Winged helix-like DNA-binding domain superfamily/Winged helix DNA-binding domain"/>
    <property type="match status" value="1"/>
</dbReference>
<protein>
    <submittedName>
        <fullName evidence="2">MarR family transcriptional regulator</fullName>
    </submittedName>
</protein>
<dbReference type="Pfam" id="PF12802">
    <property type="entry name" value="MarR_2"/>
    <property type="match status" value="1"/>
</dbReference>
<dbReference type="Proteomes" id="UP000216533">
    <property type="component" value="Unassembled WGS sequence"/>
</dbReference>
<dbReference type="AlphaFoldDB" id="A0A255EIV2"/>
<dbReference type="RefSeq" id="WP_094450381.1">
    <property type="nucleotide sequence ID" value="NZ_NMVI01000014.1"/>
</dbReference>
<gene>
    <name evidence="3" type="ORF">CGZ91_10795</name>
    <name evidence="2" type="ORF">CGZ92_05460</name>
</gene>
<evidence type="ECO:0000313" key="5">
    <source>
        <dbReference type="Proteomes" id="UP000216533"/>
    </source>
</evidence>
<proteinExistence type="predicted"/>
<organism evidence="2 5">
    <name type="scientific">Parenemella sanctibonifatiensis</name>
    <dbReference type="NCBI Taxonomy" id="2016505"/>
    <lineage>
        <taxon>Bacteria</taxon>
        <taxon>Bacillati</taxon>
        <taxon>Actinomycetota</taxon>
        <taxon>Actinomycetes</taxon>
        <taxon>Propionibacteriales</taxon>
        <taxon>Propionibacteriaceae</taxon>
        <taxon>Parenemella</taxon>
    </lineage>
</organism>
<accession>A0A255EIX7</accession>
<dbReference type="InterPro" id="IPR039422">
    <property type="entry name" value="MarR/SlyA-like"/>
</dbReference>
<accession>A0A255EIV2</accession>
<dbReference type="OrthoDB" id="3526267at2"/>
<evidence type="ECO:0000259" key="1">
    <source>
        <dbReference type="PROSITE" id="PS50995"/>
    </source>
</evidence>
<feature type="domain" description="HTH marR-type" evidence="1">
    <location>
        <begin position="19"/>
        <end position="155"/>
    </location>
</feature>
<keyword evidence="4" id="KW-1185">Reference proteome</keyword>
<dbReference type="GO" id="GO:0003700">
    <property type="term" value="F:DNA-binding transcription factor activity"/>
    <property type="evidence" value="ECO:0007669"/>
    <property type="project" value="InterPro"/>
</dbReference>
<dbReference type="Proteomes" id="UP000216300">
    <property type="component" value="Unassembled WGS sequence"/>
</dbReference>
<dbReference type="InterPro" id="IPR036390">
    <property type="entry name" value="WH_DNA-bd_sf"/>
</dbReference>
<dbReference type="EMBL" id="NMVJ01000009">
    <property type="protein sequence ID" value="OYN89382.1"/>
    <property type="molecule type" value="Genomic_DNA"/>
</dbReference>
<dbReference type="SUPFAM" id="SSF46785">
    <property type="entry name" value="Winged helix' DNA-binding domain"/>
    <property type="match status" value="1"/>
</dbReference>
<name>A0A255EIV2_9ACTN</name>
<dbReference type="PANTHER" id="PTHR33164">
    <property type="entry name" value="TRANSCRIPTIONAL REGULATOR, MARR FAMILY"/>
    <property type="match status" value="1"/>
</dbReference>
<evidence type="ECO:0000313" key="2">
    <source>
        <dbReference type="EMBL" id="OYN88063.1"/>
    </source>
</evidence>
<dbReference type="SMART" id="SM00347">
    <property type="entry name" value="HTH_MARR"/>
    <property type="match status" value="1"/>
</dbReference>
<dbReference type="EMBL" id="NMVI01000014">
    <property type="protein sequence ID" value="OYN88063.1"/>
    <property type="molecule type" value="Genomic_DNA"/>
</dbReference>